<evidence type="ECO:0000256" key="11">
    <source>
        <dbReference type="SAM" id="MobiDB-lite"/>
    </source>
</evidence>
<dbReference type="InterPro" id="IPR013785">
    <property type="entry name" value="Aldolase_TIM"/>
</dbReference>
<dbReference type="OrthoDB" id="5796153at2759"/>
<dbReference type="FunFam" id="3.20.20.70:FF:000065">
    <property type="entry name" value="Hyaluronidase"/>
    <property type="match status" value="1"/>
</dbReference>
<dbReference type="InterPro" id="IPR018155">
    <property type="entry name" value="Hyaluronidase"/>
</dbReference>
<name>A0A8S4BC89_9TELE</name>
<comment type="catalytic activity">
    <reaction evidence="1 10">
        <text>Random hydrolysis of (1-&gt;4)-linkages between N-acetyl-beta-D-glucosamine and D-glucuronate residues in hyaluronate.</text>
        <dbReference type="EC" id="3.2.1.35"/>
    </reaction>
</comment>
<dbReference type="GO" id="GO:0005975">
    <property type="term" value="P:carbohydrate metabolic process"/>
    <property type="evidence" value="ECO:0007669"/>
    <property type="project" value="UniProtKB-UniRule"/>
</dbReference>
<dbReference type="Gene3D" id="3.20.20.70">
    <property type="entry name" value="Aldolase class I"/>
    <property type="match status" value="1"/>
</dbReference>
<proteinExistence type="inferred from homology"/>
<evidence type="ECO:0000256" key="7">
    <source>
        <dbReference type="PIRSR" id="PIRSR038193-1"/>
    </source>
</evidence>
<feature type="disulfide bond" evidence="9">
    <location>
        <begin position="383"/>
        <end position="436"/>
    </location>
</feature>
<feature type="disulfide bond" evidence="9">
    <location>
        <begin position="62"/>
        <end position="353"/>
    </location>
</feature>
<dbReference type="EMBL" id="CAJRST010011113">
    <property type="protein sequence ID" value="CAG5927613.1"/>
    <property type="molecule type" value="Genomic_DNA"/>
</dbReference>
<dbReference type="GO" id="GO:0004415">
    <property type="term" value="F:hyalurononglucosaminidase activity"/>
    <property type="evidence" value="ECO:0007669"/>
    <property type="project" value="UniProtKB-UniRule"/>
</dbReference>
<dbReference type="PRINTS" id="PR00846">
    <property type="entry name" value="GLHYDRLASE56"/>
</dbReference>
<keyword evidence="13" id="KW-1185">Reference proteome</keyword>
<evidence type="ECO:0000256" key="4">
    <source>
        <dbReference type="ARBA" id="ARBA00023157"/>
    </source>
</evidence>
<accession>A0A8S4BC89</accession>
<dbReference type="AlphaFoldDB" id="A0A8S4BC89"/>
<evidence type="ECO:0000256" key="2">
    <source>
        <dbReference type="ARBA" id="ARBA00008871"/>
    </source>
</evidence>
<feature type="disulfide bond" evidence="9">
    <location>
        <begin position="438"/>
        <end position="444"/>
    </location>
</feature>
<organism evidence="12 13">
    <name type="scientific">Menidia menidia</name>
    <name type="common">Atlantic silverside</name>
    <dbReference type="NCBI Taxonomy" id="238744"/>
    <lineage>
        <taxon>Eukaryota</taxon>
        <taxon>Metazoa</taxon>
        <taxon>Chordata</taxon>
        <taxon>Craniata</taxon>
        <taxon>Vertebrata</taxon>
        <taxon>Euteleostomi</taxon>
        <taxon>Actinopterygii</taxon>
        <taxon>Neopterygii</taxon>
        <taxon>Teleostei</taxon>
        <taxon>Neoteleostei</taxon>
        <taxon>Acanthomorphata</taxon>
        <taxon>Ovalentaria</taxon>
        <taxon>Atherinomorphae</taxon>
        <taxon>Atheriniformes</taxon>
        <taxon>Atherinopsidae</taxon>
        <taxon>Menidiinae</taxon>
        <taxon>Menidia</taxon>
    </lineage>
</organism>
<feature type="disulfide bond" evidence="9">
    <location>
        <begin position="378"/>
        <end position="389"/>
    </location>
</feature>
<protein>
    <recommendedName>
        <fullName evidence="10">Hyaluronidase</fullName>
        <ecNumber evidence="10">3.2.1.35</ecNumber>
    </recommendedName>
</protein>
<dbReference type="EC" id="3.2.1.35" evidence="10"/>
<dbReference type="Pfam" id="PF01630">
    <property type="entry name" value="Glyco_hydro_56"/>
    <property type="match status" value="1"/>
</dbReference>
<dbReference type="InterPro" id="IPR017853">
    <property type="entry name" value="GH"/>
</dbReference>
<dbReference type="SUPFAM" id="SSF51445">
    <property type="entry name" value="(Trans)glycosidases"/>
    <property type="match status" value="1"/>
</dbReference>
<feature type="active site" description="Proton donor" evidence="7">
    <location>
        <position position="149"/>
    </location>
</feature>
<keyword evidence="5 10" id="KW-0326">Glycosidase</keyword>
<evidence type="ECO:0000256" key="1">
    <source>
        <dbReference type="ARBA" id="ARBA00000251"/>
    </source>
</evidence>
<dbReference type="GO" id="GO:0001669">
    <property type="term" value="C:acrosomal vesicle"/>
    <property type="evidence" value="ECO:0007669"/>
    <property type="project" value="TreeGrafter"/>
</dbReference>
<keyword evidence="3 10" id="KW-0378">Hydrolase</keyword>
<comment type="similarity">
    <text evidence="2 6 10">Belongs to the glycosyl hydrolase 56 family.</text>
</comment>
<evidence type="ECO:0000256" key="3">
    <source>
        <dbReference type="ARBA" id="ARBA00022801"/>
    </source>
</evidence>
<evidence type="ECO:0000256" key="6">
    <source>
        <dbReference type="PIRNR" id="PIRNR038193"/>
    </source>
</evidence>
<evidence type="ECO:0000256" key="5">
    <source>
        <dbReference type="ARBA" id="ARBA00023295"/>
    </source>
</evidence>
<dbReference type="Proteomes" id="UP000677803">
    <property type="component" value="Unassembled WGS sequence"/>
</dbReference>
<dbReference type="PANTHER" id="PTHR11769:SF20">
    <property type="entry name" value="HYALURONIDASE PH-20"/>
    <property type="match status" value="1"/>
</dbReference>
<dbReference type="GO" id="GO:0030214">
    <property type="term" value="P:hyaluronan catabolic process"/>
    <property type="evidence" value="ECO:0007669"/>
    <property type="project" value="TreeGrafter"/>
</dbReference>
<evidence type="ECO:0000313" key="12">
    <source>
        <dbReference type="EMBL" id="CAG5927613.1"/>
    </source>
</evidence>
<gene>
    <name evidence="12" type="ORF">MMEN_LOCUS11425</name>
</gene>
<feature type="glycosylation site" description="N-linked (GlcNAc...) asparagine" evidence="8">
    <location>
        <position position="370"/>
    </location>
</feature>
<evidence type="ECO:0000256" key="10">
    <source>
        <dbReference type="RuleBase" id="RU610713"/>
    </source>
</evidence>
<evidence type="ECO:0000256" key="9">
    <source>
        <dbReference type="PIRSR" id="PIRSR038193-3"/>
    </source>
</evidence>
<sequence length="492" mass="55680">MEISPRLAGAPPSRLPESTWSPKGAASRQPGLHRPHIPPHTAGPLFEHQPFIVTWNIPSLVCNRHNISLDTSPFKGVATPAKVPGQFLSLFYTNRLGLYPHVDIKSRKLFYGGIPQRVNMKASMDKAKEDINYYIPSKTSRGLAVIDWEEWRPLWDRNWGNKRIYQTLSVAHAMRTNHTLTAQQAMEKAKQQFEEAAKRFMSGMLELGKAMRPNYLWGFYLFPNCYNYGWQEPDYTGQCSREVRRQNDELIWLWESSTALYPSVYMQTSLADNPKAALMVRNRVQEALRASALSVASGPKPVFVYMRPVFVDQNRRFLSREDLISTIGESAAVGASGAVLWGASADFDDQTSCEALSFYLNSTLNPYITNVTAAAQLCSSFLCRGNGRCVRKNSKSNHYLHLNSETFRIVHVGGRYLVLGRPTLADLKILRRRFSCQCYKGLSCTPRTYRELTKALTFSVKQGPFSLSKGMLANIEQASINEERKTGMFSFK</sequence>
<evidence type="ECO:0000256" key="8">
    <source>
        <dbReference type="PIRSR" id="PIRSR038193-2"/>
    </source>
</evidence>
<evidence type="ECO:0000313" key="13">
    <source>
        <dbReference type="Proteomes" id="UP000677803"/>
    </source>
</evidence>
<dbReference type="PANTHER" id="PTHR11769">
    <property type="entry name" value="HYALURONIDASE"/>
    <property type="match status" value="1"/>
</dbReference>
<keyword evidence="4 9" id="KW-1015">Disulfide bond</keyword>
<comment type="caution">
    <text evidence="12">The sequence shown here is derived from an EMBL/GenBank/DDBJ whole genome shotgun (WGS) entry which is preliminary data.</text>
</comment>
<dbReference type="PIRSF" id="PIRSF038193">
    <property type="entry name" value="Hyaluronidase"/>
    <property type="match status" value="1"/>
</dbReference>
<feature type="region of interest" description="Disordered" evidence="11">
    <location>
        <begin position="1"/>
        <end position="40"/>
    </location>
</feature>
<feature type="disulfide bond" evidence="9">
    <location>
        <begin position="225"/>
        <end position="239"/>
    </location>
</feature>
<reference evidence="12" key="1">
    <citation type="submission" date="2021-05" db="EMBL/GenBank/DDBJ databases">
        <authorList>
            <person name="Tigano A."/>
        </authorList>
    </citation>
    <scope>NUCLEOTIDE SEQUENCE</scope>
</reference>